<keyword evidence="3" id="KW-0862">Zinc</keyword>
<feature type="compositionally biased region" description="Basic and acidic residues" evidence="5">
    <location>
        <begin position="149"/>
        <end position="162"/>
    </location>
</feature>
<dbReference type="EMBL" id="KI925134">
    <property type="protein sequence ID" value="ETW17192.1"/>
    <property type="molecule type" value="Genomic_DNA"/>
</dbReference>
<evidence type="ECO:0000313" key="7">
    <source>
        <dbReference type="EMBL" id="ETW17192.1"/>
    </source>
</evidence>
<dbReference type="GO" id="GO:0008270">
    <property type="term" value="F:zinc ion binding"/>
    <property type="evidence" value="ECO:0007669"/>
    <property type="project" value="UniProtKB-KW"/>
</dbReference>
<proteinExistence type="predicted"/>
<reference evidence="7 8" key="1">
    <citation type="submission" date="2013-02" db="EMBL/GenBank/DDBJ databases">
        <title>The Genome Annotation of Plasmodium falciparum Vietnam Oak-Knoll (FVO).</title>
        <authorList>
            <consortium name="The Broad Institute Genome Sequencing Platform"/>
            <consortium name="The Broad Institute Genome Sequencing Center for Infectious Disease"/>
            <person name="Neafsey D."/>
            <person name="Hoffman S."/>
            <person name="Volkman S."/>
            <person name="Rosenthal P."/>
            <person name="Walker B."/>
            <person name="Young S.K."/>
            <person name="Zeng Q."/>
            <person name="Gargeya S."/>
            <person name="Fitzgerald M."/>
            <person name="Haas B."/>
            <person name="Abouelleil A."/>
            <person name="Allen A.W."/>
            <person name="Alvarado L."/>
            <person name="Arachchi H.M."/>
            <person name="Berlin A.M."/>
            <person name="Chapman S.B."/>
            <person name="Gainer-Dewar J."/>
            <person name="Goldberg J."/>
            <person name="Griggs A."/>
            <person name="Gujja S."/>
            <person name="Hansen M."/>
            <person name="Howarth C."/>
            <person name="Imamovic A."/>
            <person name="Ireland A."/>
            <person name="Larimer J."/>
            <person name="McCowan C."/>
            <person name="Murphy C."/>
            <person name="Pearson M."/>
            <person name="Poon T.W."/>
            <person name="Priest M."/>
            <person name="Roberts A."/>
            <person name="Saif S."/>
            <person name="Shea T."/>
            <person name="Sisk P."/>
            <person name="Sykes S."/>
            <person name="Wortman J."/>
            <person name="Nusbaum C."/>
            <person name="Birren B."/>
        </authorList>
    </citation>
    <scope>NUCLEOTIDE SEQUENCE [LARGE SCALE GENOMIC DNA]</scope>
    <source>
        <strain evidence="8">Vietnam Oak-Knoll (FVO)</strain>
    </source>
</reference>
<gene>
    <name evidence="7" type="ORF">PFFVO_04019</name>
</gene>
<dbReference type="SMR" id="A0A024V3U2"/>
<accession>A0A024V3U2</accession>
<dbReference type="InterPro" id="IPR001876">
    <property type="entry name" value="Znf_RanBP2"/>
</dbReference>
<feature type="region of interest" description="Disordered" evidence="5">
    <location>
        <begin position="144"/>
        <end position="205"/>
    </location>
</feature>
<dbReference type="PROSITE" id="PS01358">
    <property type="entry name" value="ZF_RANBP2_1"/>
    <property type="match status" value="1"/>
</dbReference>
<evidence type="ECO:0000313" key="8">
    <source>
        <dbReference type="Proteomes" id="UP000030690"/>
    </source>
</evidence>
<evidence type="ECO:0000256" key="5">
    <source>
        <dbReference type="SAM" id="MobiDB-lite"/>
    </source>
</evidence>
<evidence type="ECO:0000259" key="6">
    <source>
        <dbReference type="PROSITE" id="PS50199"/>
    </source>
</evidence>
<sequence length="205" mass="23193">MANTWRCDGCLVVNSDDTMECVCCMQKRSLINDEKNGDVNLNGNTNNEGLLINVDTNKKKEDETVSENKMSGDKENNISCFNNKLENEHIARIDVIGGGGFIPSIKINNNTNNKSRSIFLNNVSNSNETETTTMTNVDNNITYNSKKNKFTDKEQKESKHSLDSSNKNVSVKSKKKKKYEKNHKGISKRVQPTRNCTKKKINYKT</sequence>
<dbReference type="SUPFAM" id="SSF90209">
    <property type="entry name" value="Ran binding protein zinc finger-like"/>
    <property type="match status" value="1"/>
</dbReference>
<dbReference type="InterPro" id="IPR036443">
    <property type="entry name" value="Znf_RanBP2_sf"/>
</dbReference>
<dbReference type="AlphaFoldDB" id="A0A024V3U2"/>
<protein>
    <recommendedName>
        <fullName evidence="6">RanBP2-type domain-containing protein</fullName>
    </recommendedName>
</protein>
<keyword evidence="1" id="KW-0479">Metal-binding</keyword>
<feature type="compositionally biased region" description="Basic residues" evidence="5">
    <location>
        <begin position="196"/>
        <end position="205"/>
    </location>
</feature>
<evidence type="ECO:0000256" key="2">
    <source>
        <dbReference type="ARBA" id="ARBA00022771"/>
    </source>
</evidence>
<evidence type="ECO:0000256" key="4">
    <source>
        <dbReference type="PROSITE-ProRule" id="PRU00322"/>
    </source>
</evidence>
<keyword evidence="2 4" id="KW-0863">Zinc-finger</keyword>
<dbReference type="Gene3D" id="4.10.1060.10">
    <property type="entry name" value="Zinc finger, RanBP2-type"/>
    <property type="match status" value="1"/>
</dbReference>
<evidence type="ECO:0000256" key="3">
    <source>
        <dbReference type="ARBA" id="ARBA00022833"/>
    </source>
</evidence>
<name>A0A024V3U2_PLAFA</name>
<organism evidence="7 8">
    <name type="scientific">Plasmodium falciparum Vietnam Oak-Knoll</name>
    <name type="common">FVO</name>
    <dbReference type="NCBI Taxonomy" id="1036723"/>
    <lineage>
        <taxon>Eukaryota</taxon>
        <taxon>Sar</taxon>
        <taxon>Alveolata</taxon>
        <taxon>Apicomplexa</taxon>
        <taxon>Aconoidasida</taxon>
        <taxon>Haemosporida</taxon>
        <taxon>Plasmodiidae</taxon>
        <taxon>Plasmodium</taxon>
        <taxon>Plasmodium (Laverania)</taxon>
    </lineage>
</organism>
<dbReference type="OrthoDB" id="386953at2759"/>
<dbReference type="PROSITE" id="PS50199">
    <property type="entry name" value="ZF_RANBP2_2"/>
    <property type="match status" value="1"/>
</dbReference>
<dbReference type="Proteomes" id="UP000030690">
    <property type="component" value="Unassembled WGS sequence"/>
</dbReference>
<reference evidence="7 8" key="2">
    <citation type="submission" date="2013-02" db="EMBL/GenBank/DDBJ databases">
        <title>The Genome Sequence of Plasmodium falciparum Vietnam Oak-Knoll (FVO).</title>
        <authorList>
            <consortium name="The Broad Institute Genome Sequencing Platform"/>
            <consortium name="The Broad Institute Genome Sequencing Center for Infectious Disease"/>
            <person name="Neafsey D."/>
            <person name="Cheeseman I."/>
            <person name="Volkman S."/>
            <person name="Adams J."/>
            <person name="Walker B."/>
            <person name="Young S.K."/>
            <person name="Zeng Q."/>
            <person name="Gargeya S."/>
            <person name="Fitzgerald M."/>
            <person name="Haas B."/>
            <person name="Abouelleil A."/>
            <person name="Alvarado L."/>
            <person name="Arachchi H.M."/>
            <person name="Berlin A.M."/>
            <person name="Chapman S.B."/>
            <person name="Dewar J."/>
            <person name="Goldberg J."/>
            <person name="Griggs A."/>
            <person name="Gujja S."/>
            <person name="Hansen M."/>
            <person name="Howarth C."/>
            <person name="Imamovic A."/>
            <person name="Larimer J."/>
            <person name="McCowan C."/>
            <person name="Murphy C."/>
            <person name="Neiman D."/>
            <person name="Pearson M."/>
            <person name="Priest M."/>
            <person name="Roberts A."/>
            <person name="Saif S."/>
            <person name="Shea T."/>
            <person name="Sisk P."/>
            <person name="Sykes S."/>
            <person name="Wortman J."/>
            <person name="Nusbaum C."/>
            <person name="Birren B."/>
        </authorList>
    </citation>
    <scope>NUCLEOTIDE SEQUENCE [LARGE SCALE GENOMIC DNA]</scope>
    <source>
        <strain evidence="8">Vietnam Oak-Knoll (FVO)</strain>
    </source>
</reference>
<feature type="compositionally biased region" description="Basic residues" evidence="5">
    <location>
        <begin position="172"/>
        <end position="187"/>
    </location>
</feature>
<feature type="domain" description="RanBP2-type" evidence="6">
    <location>
        <begin position="1"/>
        <end position="30"/>
    </location>
</feature>
<evidence type="ECO:0000256" key="1">
    <source>
        <dbReference type="ARBA" id="ARBA00022723"/>
    </source>
</evidence>